<protein>
    <submittedName>
        <fullName evidence="3">Transcriptional regulator, LysR family, in glycolate utilization operon</fullName>
    </submittedName>
</protein>
<reference evidence="3 4" key="1">
    <citation type="submission" date="2015-06" db="EMBL/GenBank/DDBJ databases">
        <title>Comparative genomics of Burkholderia leaf nodule symbionts.</title>
        <authorList>
            <person name="Carlier A."/>
            <person name="Eberl L."/>
            <person name="Pinto-Carbo M."/>
        </authorList>
    </citation>
    <scope>NUCLEOTIDE SEQUENCE [LARGE SCALE GENOMIC DNA]</scope>
    <source>
        <strain evidence="3 4">UZHbot3</strain>
    </source>
</reference>
<keyword evidence="4" id="KW-1185">Reference proteome</keyword>
<proteinExistence type="inferred from homology"/>
<comment type="similarity">
    <text evidence="1">Belongs to the LysR transcriptional regulatory family.</text>
</comment>
<dbReference type="PANTHER" id="PTHR30537">
    <property type="entry name" value="HTH-TYPE TRANSCRIPTIONAL REGULATOR"/>
    <property type="match status" value="1"/>
</dbReference>
<evidence type="ECO:0000313" key="4">
    <source>
        <dbReference type="Proteomes" id="UP000242951"/>
    </source>
</evidence>
<dbReference type="EMBL" id="LELG01000371">
    <property type="protein sequence ID" value="KMQ77187.1"/>
    <property type="molecule type" value="Genomic_DNA"/>
</dbReference>
<dbReference type="PANTHER" id="PTHR30537:SF35">
    <property type="entry name" value="TRANSCRIPTIONAL REGULATORY PROTEIN"/>
    <property type="match status" value="1"/>
</dbReference>
<accession>A0ABR5HK17</accession>
<dbReference type="InterPro" id="IPR058163">
    <property type="entry name" value="LysR-type_TF_proteobact-type"/>
</dbReference>
<evidence type="ECO:0000259" key="2">
    <source>
        <dbReference type="Pfam" id="PF03466"/>
    </source>
</evidence>
<name>A0ABR5HK17_9BURK</name>
<dbReference type="Proteomes" id="UP000242951">
    <property type="component" value="Unassembled WGS sequence"/>
</dbReference>
<sequence>MNIESVTLTGPDGAFEVRNHAVLNTIDTSMVLQLVRAGIGLAYFPAWIVEPELAAGSLVRVLPVYDAFAPDVYAVYTSRKYMTTKVRTFIDFLSDALGPTAFLIRNTLIRRLHAACDDHAAFWFRRRDTL</sequence>
<dbReference type="Gene3D" id="3.40.190.290">
    <property type="match status" value="1"/>
</dbReference>
<dbReference type="Pfam" id="PF03466">
    <property type="entry name" value="LysR_substrate"/>
    <property type="match status" value="1"/>
</dbReference>
<gene>
    <name evidence="3" type="ORF">BPMI_01679</name>
</gene>
<evidence type="ECO:0000256" key="1">
    <source>
        <dbReference type="ARBA" id="ARBA00009437"/>
    </source>
</evidence>
<dbReference type="InterPro" id="IPR005119">
    <property type="entry name" value="LysR_subst-bd"/>
</dbReference>
<organism evidence="3 4">
    <name type="scientific">Candidatus Burkholderia pumila</name>
    <dbReference type="NCBI Taxonomy" id="1090375"/>
    <lineage>
        <taxon>Bacteria</taxon>
        <taxon>Pseudomonadati</taxon>
        <taxon>Pseudomonadota</taxon>
        <taxon>Betaproteobacteria</taxon>
        <taxon>Burkholderiales</taxon>
        <taxon>Burkholderiaceae</taxon>
        <taxon>Burkholderia</taxon>
    </lineage>
</organism>
<dbReference type="SUPFAM" id="SSF53850">
    <property type="entry name" value="Periplasmic binding protein-like II"/>
    <property type="match status" value="1"/>
</dbReference>
<comment type="caution">
    <text evidence="3">The sequence shown here is derived from an EMBL/GenBank/DDBJ whole genome shotgun (WGS) entry which is preliminary data.</text>
</comment>
<evidence type="ECO:0000313" key="3">
    <source>
        <dbReference type="EMBL" id="KMQ77187.1"/>
    </source>
</evidence>
<feature type="domain" description="LysR substrate-binding" evidence="2">
    <location>
        <begin position="17"/>
        <end position="97"/>
    </location>
</feature>